<evidence type="ECO:0008006" key="5">
    <source>
        <dbReference type="Google" id="ProtNLM"/>
    </source>
</evidence>
<reference evidence="2 4" key="2">
    <citation type="submission" date="2016-11" db="EMBL/GenBank/DDBJ databases">
        <authorList>
            <person name="Jaros S."/>
            <person name="Januszkiewicz K."/>
            <person name="Wedrychowicz H."/>
        </authorList>
    </citation>
    <scope>NUCLEOTIDE SEQUENCE [LARGE SCALE GENOMIC DNA]</scope>
    <source>
        <strain evidence="2 4">DSM 27621</strain>
    </source>
</reference>
<dbReference type="EMBL" id="MAYF01000301">
    <property type="protein sequence ID" value="OCA78051.1"/>
    <property type="molecule type" value="Genomic_DNA"/>
</dbReference>
<sequence length="68" mass="7719">MVNWSLINSDGRKASSAKIRKSIVSFMTRHHPCSVIDSIEKKYNAYKISLMNGLCLIFDADGHYIKTN</sequence>
<protein>
    <recommendedName>
        <fullName evidence="5">Beta-lactamase-inhibitor-like, PepSY-like</fullName>
    </recommendedName>
</protein>
<accession>A0A1M7IEZ6</accession>
<dbReference type="Proteomes" id="UP000093508">
    <property type="component" value="Unassembled WGS sequence"/>
</dbReference>
<evidence type="ECO:0000313" key="3">
    <source>
        <dbReference type="Proteomes" id="UP000093508"/>
    </source>
</evidence>
<evidence type="ECO:0000313" key="2">
    <source>
        <dbReference type="EMBL" id="SHM39334.1"/>
    </source>
</evidence>
<organism evidence="2 4">
    <name type="scientific">Chryseobacterium contaminans</name>
    <dbReference type="NCBI Taxonomy" id="1423959"/>
    <lineage>
        <taxon>Bacteria</taxon>
        <taxon>Pseudomonadati</taxon>
        <taxon>Bacteroidota</taxon>
        <taxon>Flavobacteriia</taxon>
        <taxon>Flavobacteriales</taxon>
        <taxon>Weeksellaceae</taxon>
        <taxon>Chryseobacterium group</taxon>
        <taxon>Chryseobacterium</taxon>
    </lineage>
</organism>
<gene>
    <name evidence="1" type="ORF">BBH99_01870</name>
    <name evidence="2" type="ORF">SAMN05444407_11465</name>
</gene>
<keyword evidence="3" id="KW-1185">Reference proteome</keyword>
<reference evidence="1 3" key="1">
    <citation type="submission" date="2016-07" db="EMBL/GenBank/DDBJ databases">
        <authorList>
            <person name="Jeong J.-J."/>
            <person name="Kim D.W."/>
            <person name="Sang M.K."/>
            <person name="Choi I.-G."/>
            <person name="Kim K.D."/>
        </authorList>
    </citation>
    <scope>NUCLEOTIDE SEQUENCE [LARGE SCALE GENOMIC DNA]</scope>
    <source>
        <strain evidence="1 3">C-26</strain>
    </source>
</reference>
<proteinExistence type="predicted"/>
<dbReference type="RefSeq" id="WP_066697047.1">
    <property type="nucleotide sequence ID" value="NZ_FRBM01000014.1"/>
</dbReference>
<evidence type="ECO:0000313" key="1">
    <source>
        <dbReference type="EMBL" id="OCA78051.1"/>
    </source>
</evidence>
<dbReference type="SUPFAM" id="SSF160574">
    <property type="entry name" value="BT0923-like"/>
    <property type="match status" value="1"/>
</dbReference>
<dbReference type="AlphaFoldDB" id="A0A1M7IEZ6"/>
<evidence type="ECO:0000313" key="4">
    <source>
        <dbReference type="Proteomes" id="UP000184069"/>
    </source>
</evidence>
<dbReference type="EMBL" id="FRBM01000014">
    <property type="protein sequence ID" value="SHM39334.1"/>
    <property type="molecule type" value="Genomic_DNA"/>
</dbReference>
<dbReference type="OrthoDB" id="711155at2"/>
<dbReference type="Proteomes" id="UP000184069">
    <property type="component" value="Unassembled WGS sequence"/>
</dbReference>
<dbReference type="STRING" id="1423959.SAMN05444407_11465"/>
<dbReference type="Gene3D" id="3.40.1420.30">
    <property type="match status" value="1"/>
</dbReference>
<name>A0A1M7IEZ6_9FLAO</name>